<reference evidence="3" key="1">
    <citation type="submission" date="2020-01" db="EMBL/GenBank/DDBJ databases">
        <title>Draft genome sequence of the Termite Coptotermes fromosanus.</title>
        <authorList>
            <person name="Itakura S."/>
            <person name="Yosikawa Y."/>
            <person name="Umezawa K."/>
        </authorList>
    </citation>
    <scope>NUCLEOTIDE SEQUENCE [LARGE SCALE GENOMIC DNA]</scope>
</reference>
<dbReference type="OrthoDB" id="10071381at2759"/>
<evidence type="ECO:0000259" key="1">
    <source>
        <dbReference type="Pfam" id="PF04825"/>
    </source>
</evidence>
<dbReference type="AlphaFoldDB" id="A0A6L2Q3R5"/>
<feature type="domain" description="Rad21/Rec8-like protein N-terminal" evidence="1">
    <location>
        <begin position="1"/>
        <end position="93"/>
    </location>
</feature>
<dbReference type="EMBL" id="BLKM01012994">
    <property type="protein sequence ID" value="GFG38610.1"/>
    <property type="molecule type" value="Genomic_DNA"/>
</dbReference>
<gene>
    <name evidence="2" type="ORF">Cfor_01654</name>
</gene>
<evidence type="ECO:0000313" key="2">
    <source>
        <dbReference type="EMBL" id="GFG38610.1"/>
    </source>
</evidence>
<evidence type="ECO:0000313" key="3">
    <source>
        <dbReference type="Proteomes" id="UP000502823"/>
    </source>
</evidence>
<dbReference type="Pfam" id="PF04825">
    <property type="entry name" value="Rad21_Rec8_N"/>
    <property type="match status" value="1"/>
</dbReference>
<keyword evidence="3" id="KW-1185">Reference proteome</keyword>
<proteinExistence type="predicted"/>
<comment type="caution">
    <text evidence="2">The sequence shown here is derived from an EMBL/GenBank/DDBJ whole genome shotgun (WGS) entry which is preliminary data.</text>
</comment>
<name>A0A6L2Q3R5_COPFO</name>
<dbReference type="Proteomes" id="UP000502823">
    <property type="component" value="Unassembled WGS sequence"/>
</dbReference>
<organism evidence="2 3">
    <name type="scientific">Coptotermes formosanus</name>
    <name type="common">Formosan subterranean termite</name>
    <dbReference type="NCBI Taxonomy" id="36987"/>
    <lineage>
        <taxon>Eukaryota</taxon>
        <taxon>Metazoa</taxon>
        <taxon>Ecdysozoa</taxon>
        <taxon>Arthropoda</taxon>
        <taxon>Hexapoda</taxon>
        <taxon>Insecta</taxon>
        <taxon>Pterygota</taxon>
        <taxon>Neoptera</taxon>
        <taxon>Polyneoptera</taxon>
        <taxon>Dictyoptera</taxon>
        <taxon>Blattodea</taxon>
        <taxon>Blattoidea</taxon>
        <taxon>Termitoidae</taxon>
        <taxon>Rhinotermitidae</taxon>
        <taxon>Coptotermes</taxon>
    </lineage>
</organism>
<sequence length="170" mass="19525">MFYSYELLCRKPNGRFAVIWLLSNSRKVSDRKVMAVSIPDMVHDVREYIVRGFPDHLPVHTGSRFSLYLSTKLCYGIVLALKTQLKFLTRPVTMWKTRRSALELKQMAVSVLRRFLLCKILMVLKPVCVSGTEATDRNPMGLPYLLQAIIFSCSCISFQPSFAFVHICEL</sequence>
<accession>A0A6L2Q3R5</accession>
<dbReference type="InterPro" id="IPR006910">
    <property type="entry name" value="Rad21_Rec8_N"/>
</dbReference>
<dbReference type="InParanoid" id="A0A6L2Q3R5"/>
<protein>
    <recommendedName>
        <fullName evidence="1">Rad21/Rec8-like protein N-terminal domain-containing protein</fullName>
    </recommendedName>
</protein>